<dbReference type="RefSeq" id="WP_181470765.1">
    <property type="nucleotide sequence ID" value="NZ_JACEFG010000001.1"/>
</dbReference>
<dbReference type="EMBL" id="JACEFG010000001">
    <property type="protein sequence ID" value="MBA2173724.1"/>
    <property type="molecule type" value="Genomic_DNA"/>
</dbReference>
<evidence type="ECO:0000313" key="2">
    <source>
        <dbReference type="Proteomes" id="UP000571017"/>
    </source>
</evidence>
<dbReference type="Proteomes" id="UP000571017">
    <property type="component" value="Unassembled WGS sequence"/>
</dbReference>
<gene>
    <name evidence="1" type="ORF">H0266_02315</name>
</gene>
<sequence length="60" mass="6997">MIWISLLILAAVVFIVLSVVFERRRKKQAFYHDEQDNIKEIYSSESTAHKAADPKNSKNF</sequence>
<name>A0A838CP36_9BACI</name>
<dbReference type="AlphaFoldDB" id="A0A838CP36"/>
<organism evidence="1 2">
    <name type="scientific">Halobacillus locisalis</name>
    <dbReference type="NCBI Taxonomy" id="220753"/>
    <lineage>
        <taxon>Bacteria</taxon>
        <taxon>Bacillati</taxon>
        <taxon>Bacillota</taxon>
        <taxon>Bacilli</taxon>
        <taxon>Bacillales</taxon>
        <taxon>Bacillaceae</taxon>
        <taxon>Halobacillus</taxon>
    </lineage>
</organism>
<protein>
    <submittedName>
        <fullName evidence="1">Uncharacterized protein</fullName>
    </submittedName>
</protein>
<accession>A0A838CP36</accession>
<reference evidence="1 2" key="1">
    <citation type="journal article" date="2004" name="Extremophiles">
        <title>Halobacillus locisalis sp. nov., a halophilic bacterium isolated from a marine solar saltern of the Yellow Sea in Korea.</title>
        <authorList>
            <person name="Yoon J.H."/>
            <person name="Kang K.H."/>
            <person name="Oh T.K."/>
            <person name="Park Y.H."/>
        </authorList>
    </citation>
    <scope>NUCLEOTIDE SEQUENCE [LARGE SCALE GENOMIC DNA]</scope>
    <source>
        <strain evidence="1 2">KCTC 3788</strain>
    </source>
</reference>
<comment type="caution">
    <text evidence="1">The sequence shown here is derived from an EMBL/GenBank/DDBJ whole genome shotgun (WGS) entry which is preliminary data.</text>
</comment>
<evidence type="ECO:0000313" key="1">
    <source>
        <dbReference type="EMBL" id="MBA2173724.1"/>
    </source>
</evidence>
<proteinExistence type="predicted"/>
<keyword evidence="2" id="KW-1185">Reference proteome</keyword>